<feature type="compositionally biased region" description="Pro residues" evidence="1">
    <location>
        <begin position="136"/>
        <end position="149"/>
    </location>
</feature>
<sequence length="568" mass="62775">MAPYKKFPPSHISDREAIQPLAHDPRWEPTIPGGPPIKGEEPIGLLEKSDGSNKSRKTSRLDAPEQNPEEERQSPVKRYERKATLAQQRFRSTSPSPLPRGANARTLLDLYPRDARFQYEGEDTIIPTSPPDDEPPPPPATNNPDPSPKATPLAMDLDPRAVWMAASPTATEKNPHLRVDADPEGPDDIAHYAAFQATNTEWDLPVIPLHIALANIKETTRKTVTANPDKYLVVTVFSGGVVLFDKYANLRNDVQTSLGEIAMIRSVTRTSVYDTELGPIPYCISPDRGIVVSASKDKLKIVRSAFEKEPSTLRRAGKFDRYAPPFVFLAEVTDAVVRKALLRAPTYAHSKILAFHVTPVDTSVLSWCIAFFRTELEGEAAEVGRSLCWAAYTTWQETATIRALIDRGTQAGSKATRDERFEKFTSTLDYRFIEHDSDPVYVLMAQPFTADVKMWDEFRSAARITCMDGIHAFYPHANTDKGPNICAECKLDSHPKYACCFSVRDKSWWGPGDLQTITKTLRDGESDDSAAAGRGCRTTDIAATGEALAGVDHAASLHITIISPSVSE</sequence>
<feature type="region of interest" description="Disordered" evidence="1">
    <location>
        <begin position="123"/>
        <end position="153"/>
    </location>
</feature>
<evidence type="ECO:0000256" key="1">
    <source>
        <dbReference type="SAM" id="MobiDB-lite"/>
    </source>
</evidence>
<protein>
    <submittedName>
        <fullName evidence="2">Uncharacterized protein</fullName>
    </submittedName>
</protein>
<evidence type="ECO:0000313" key="2">
    <source>
        <dbReference type="EMBL" id="KAJ7636313.1"/>
    </source>
</evidence>
<gene>
    <name evidence="2" type="ORF">FB45DRAFT_1024433</name>
</gene>
<organism evidence="2 3">
    <name type="scientific">Roridomyces roridus</name>
    <dbReference type="NCBI Taxonomy" id="1738132"/>
    <lineage>
        <taxon>Eukaryota</taxon>
        <taxon>Fungi</taxon>
        <taxon>Dikarya</taxon>
        <taxon>Basidiomycota</taxon>
        <taxon>Agaricomycotina</taxon>
        <taxon>Agaricomycetes</taxon>
        <taxon>Agaricomycetidae</taxon>
        <taxon>Agaricales</taxon>
        <taxon>Marasmiineae</taxon>
        <taxon>Mycenaceae</taxon>
        <taxon>Roridomyces</taxon>
    </lineage>
</organism>
<dbReference type="AlphaFoldDB" id="A0AAD7FPK0"/>
<keyword evidence="3" id="KW-1185">Reference proteome</keyword>
<reference evidence="2" key="1">
    <citation type="submission" date="2023-03" db="EMBL/GenBank/DDBJ databases">
        <title>Massive genome expansion in bonnet fungi (Mycena s.s.) driven by repeated elements and novel gene families across ecological guilds.</title>
        <authorList>
            <consortium name="Lawrence Berkeley National Laboratory"/>
            <person name="Harder C.B."/>
            <person name="Miyauchi S."/>
            <person name="Viragh M."/>
            <person name="Kuo A."/>
            <person name="Thoen E."/>
            <person name="Andreopoulos B."/>
            <person name="Lu D."/>
            <person name="Skrede I."/>
            <person name="Drula E."/>
            <person name="Henrissat B."/>
            <person name="Morin E."/>
            <person name="Kohler A."/>
            <person name="Barry K."/>
            <person name="LaButti K."/>
            <person name="Morin E."/>
            <person name="Salamov A."/>
            <person name="Lipzen A."/>
            <person name="Mereny Z."/>
            <person name="Hegedus B."/>
            <person name="Baldrian P."/>
            <person name="Stursova M."/>
            <person name="Weitz H."/>
            <person name="Taylor A."/>
            <person name="Grigoriev I.V."/>
            <person name="Nagy L.G."/>
            <person name="Martin F."/>
            <person name="Kauserud H."/>
        </authorList>
    </citation>
    <scope>NUCLEOTIDE SEQUENCE</scope>
    <source>
        <strain evidence="2">9284</strain>
    </source>
</reference>
<name>A0AAD7FPK0_9AGAR</name>
<feature type="compositionally biased region" description="Basic and acidic residues" evidence="1">
    <location>
        <begin position="12"/>
        <end position="27"/>
    </location>
</feature>
<comment type="caution">
    <text evidence="2">The sequence shown here is derived from an EMBL/GenBank/DDBJ whole genome shotgun (WGS) entry which is preliminary data.</text>
</comment>
<dbReference type="EMBL" id="JARKIF010000006">
    <property type="protein sequence ID" value="KAJ7636313.1"/>
    <property type="molecule type" value="Genomic_DNA"/>
</dbReference>
<feature type="compositionally biased region" description="Basic and acidic residues" evidence="1">
    <location>
        <begin position="47"/>
        <end position="83"/>
    </location>
</feature>
<proteinExistence type="predicted"/>
<feature type="compositionally biased region" description="Polar residues" evidence="1">
    <location>
        <begin position="85"/>
        <end position="95"/>
    </location>
</feature>
<dbReference type="Proteomes" id="UP001221142">
    <property type="component" value="Unassembled WGS sequence"/>
</dbReference>
<feature type="region of interest" description="Disordered" evidence="1">
    <location>
        <begin position="1"/>
        <end position="105"/>
    </location>
</feature>
<accession>A0AAD7FPK0</accession>
<evidence type="ECO:0000313" key="3">
    <source>
        <dbReference type="Proteomes" id="UP001221142"/>
    </source>
</evidence>